<sequence length="132" mass="13866">MTPPPTLHTWPGPLSPRSARRRALGRSPERTSDSREAPDTGAVSVELVIATPLLITMLLVVVQYALWAHASHIAATAARRGADAARVYGATPTAGSDAAQITLDQLGDTVLTATHIRLDARLAMSAAMSTNC</sequence>
<protein>
    <recommendedName>
        <fullName evidence="3">TadE-like domain-containing protein</fullName>
    </recommendedName>
</protein>
<feature type="transmembrane region" description="Helical" evidence="2">
    <location>
        <begin position="47"/>
        <end position="70"/>
    </location>
</feature>
<dbReference type="Pfam" id="PF07811">
    <property type="entry name" value="TadE"/>
    <property type="match status" value="1"/>
</dbReference>
<keyword evidence="2" id="KW-0812">Transmembrane</keyword>
<dbReference type="Proteomes" id="UP000179769">
    <property type="component" value="Unassembled WGS sequence"/>
</dbReference>
<dbReference type="AlphaFoldDB" id="A0A1S1PRN8"/>
<keyword evidence="5" id="KW-1185">Reference proteome</keyword>
<feature type="domain" description="TadE-like" evidence="3">
    <location>
        <begin position="41"/>
        <end position="82"/>
    </location>
</feature>
<dbReference type="EMBL" id="MAXA01000237">
    <property type="protein sequence ID" value="OHV23986.1"/>
    <property type="molecule type" value="Genomic_DNA"/>
</dbReference>
<name>A0A1S1PRN8_9ACTN</name>
<keyword evidence="2" id="KW-1133">Transmembrane helix</keyword>
<dbReference type="InterPro" id="IPR012495">
    <property type="entry name" value="TadE-like_dom"/>
</dbReference>
<feature type="region of interest" description="Disordered" evidence="1">
    <location>
        <begin position="1"/>
        <end position="41"/>
    </location>
</feature>
<proteinExistence type="predicted"/>
<dbReference type="OrthoDB" id="3629197at2"/>
<dbReference type="RefSeq" id="WP_071065738.1">
    <property type="nucleotide sequence ID" value="NZ_MAXA01000237.1"/>
</dbReference>
<evidence type="ECO:0000256" key="2">
    <source>
        <dbReference type="SAM" id="Phobius"/>
    </source>
</evidence>
<evidence type="ECO:0000256" key="1">
    <source>
        <dbReference type="SAM" id="MobiDB-lite"/>
    </source>
</evidence>
<organism evidence="4 5">
    <name type="scientific">Parafrankia soli</name>
    <dbReference type="NCBI Taxonomy" id="2599596"/>
    <lineage>
        <taxon>Bacteria</taxon>
        <taxon>Bacillati</taxon>
        <taxon>Actinomycetota</taxon>
        <taxon>Actinomycetes</taxon>
        <taxon>Frankiales</taxon>
        <taxon>Frankiaceae</taxon>
        <taxon>Parafrankia</taxon>
    </lineage>
</organism>
<evidence type="ECO:0000259" key="3">
    <source>
        <dbReference type="Pfam" id="PF07811"/>
    </source>
</evidence>
<gene>
    <name evidence="4" type="ORF">BBK14_23690</name>
</gene>
<comment type="caution">
    <text evidence="4">The sequence shown here is derived from an EMBL/GenBank/DDBJ whole genome shotgun (WGS) entry which is preliminary data.</text>
</comment>
<feature type="compositionally biased region" description="Basic and acidic residues" evidence="1">
    <location>
        <begin position="27"/>
        <end position="38"/>
    </location>
</feature>
<accession>A0A1S1PRN8</accession>
<evidence type="ECO:0000313" key="5">
    <source>
        <dbReference type="Proteomes" id="UP000179769"/>
    </source>
</evidence>
<evidence type="ECO:0000313" key="4">
    <source>
        <dbReference type="EMBL" id="OHV23986.1"/>
    </source>
</evidence>
<reference evidence="5" key="1">
    <citation type="submission" date="2016-07" db="EMBL/GenBank/DDBJ databases">
        <title>Frankia sp. NRRL B-16219 Genome sequencing.</title>
        <authorList>
            <person name="Ghodhbane-Gtari F."/>
            <person name="Swanson E."/>
            <person name="Gueddou A."/>
            <person name="Louati M."/>
            <person name="Nouioui I."/>
            <person name="Hezbri K."/>
            <person name="Abebe-Akele F."/>
            <person name="Simpson S."/>
            <person name="Morris K."/>
            <person name="Thomas K."/>
            <person name="Gtari M."/>
            <person name="Tisa L.S."/>
        </authorList>
    </citation>
    <scope>NUCLEOTIDE SEQUENCE [LARGE SCALE GENOMIC DNA]</scope>
    <source>
        <strain evidence="5">NRRL B-16219</strain>
    </source>
</reference>
<keyword evidence="2" id="KW-0472">Membrane</keyword>